<dbReference type="Proteomes" id="UP000070409">
    <property type="component" value="Unassembled WGS sequence"/>
</dbReference>
<name>A0A137ZRV9_9ACTN</name>
<gene>
    <name evidence="4" type="ORF">AXK61_13005</name>
</gene>
<evidence type="ECO:0000259" key="3">
    <source>
        <dbReference type="PROSITE" id="PS51737"/>
    </source>
</evidence>
<evidence type="ECO:0000313" key="4">
    <source>
        <dbReference type="EMBL" id="KXP00921.1"/>
    </source>
</evidence>
<feature type="domain" description="Recombinase" evidence="3">
    <location>
        <begin position="3"/>
        <end position="104"/>
    </location>
</feature>
<keyword evidence="2" id="KW-0233">DNA recombination</keyword>
<dbReference type="InterPro" id="IPR038109">
    <property type="entry name" value="DNA_bind_recomb_sf"/>
</dbReference>
<dbReference type="PANTHER" id="PTHR30461:SF2">
    <property type="entry name" value="SERINE RECOMBINASE PINE-RELATED"/>
    <property type="match status" value="1"/>
</dbReference>
<dbReference type="Pfam" id="PF07508">
    <property type="entry name" value="Recombinase"/>
    <property type="match status" value="1"/>
</dbReference>
<comment type="caution">
    <text evidence="4">The sequence shown here is derived from an EMBL/GenBank/DDBJ whole genome shotgun (WGS) entry which is preliminary data.</text>
</comment>
<dbReference type="InterPro" id="IPR050639">
    <property type="entry name" value="SSR_resolvase"/>
</dbReference>
<evidence type="ECO:0000256" key="2">
    <source>
        <dbReference type="ARBA" id="ARBA00023172"/>
    </source>
</evidence>
<reference evidence="4 5" key="1">
    <citation type="submission" date="2016-02" db="EMBL/GenBank/DDBJ databases">
        <authorList>
            <person name="Teng J.L."/>
            <person name="Tang Y."/>
            <person name="Huang Y."/>
            <person name="Guo F."/>
            <person name="Wei W."/>
            <person name="Chen J.H."/>
            <person name="Wong S.Y."/>
            <person name="Lau S.K."/>
            <person name="Woo P.C."/>
        </authorList>
    </citation>
    <scope>NUCLEOTIDE SEQUENCE [LARGE SCALE GENOMIC DNA]</scope>
    <source>
        <strain evidence="4 5">JCM 13375</strain>
    </source>
</reference>
<dbReference type="InterPro" id="IPR011109">
    <property type="entry name" value="DNA_bind_recombinase_dom"/>
</dbReference>
<sequence>MRPYGWNRDGTIIDDEAGHLRYMADWIARGEPVLPLIDDLNDRGIQTVSGKPWRRSTIKQALLNPRIVGKRDKAGKLVDADNEPILDDDVWQKIRGIFADPERQKFIAPKDPKTRPLLAGGILRCECGGPMYGTSPQQKGARPAVYQCRSTGGEWCNRRSIVLDTADAEVTRRVLARIVDPRLREDLATAIAVSGMDADRKLIAQYESRQRALGKSFGDLEVDEVAFVAASQTLAENLEAASGRVRAREVLTDVPEPSVMQIASWWEAASMDARREVIDVLVRRIDVTSKVAGEPDRLRVDWRYWPK</sequence>
<dbReference type="PROSITE" id="PS51737">
    <property type="entry name" value="RECOMBINASE_DNA_BIND"/>
    <property type="match status" value="1"/>
</dbReference>
<organism evidence="4 5">
    <name type="scientific">Tsukamurella pseudospumae</name>
    <dbReference type="NCBI Taxonomy" id="239498"/>
    <lineage>
        <taxon>Bacteria</taxon>
        <taxon>Bacillati</taxon>
        <taxon>Actinomycetota</taxon>
        <taxon>Actinomycetes</taxon>
        <taxon>Mycobacteriales</taxon>
        <taxon>Tsukamurellaceae</taxon>
        <taxon>Tsukamurella</taxon>
    </lineage>
</organism>
<evidence type="ECO:0000313" key="5">
    <source>
        <dbReference type="Proteomes" id="UP000070409"/>
    </source>
</evidence>
<accession>A0A137ZRV9</accession>
<dbReference type="PANTHER" id="PTHR30461">
    <property type="entry name" value="DNA-INVERTASE FROM LAMBDOID PROPHAGE"/>
    <property type="match status" value="1"/>
</dbReference>
<keyword evidence="1" id="KW-0238">DNA-binding</keyword>
<dbReference type="RefSeq" id="WP_068743709.1">
    <property type="nucleotide sequence ID" value="NZ_LSRE01000002.1"/>
</dbReference>
<proteinExistence type="predicted"/>
<protein>
    <recommendedName>
        <fullName evidence="3">Recombinase domain-containing protein</fullName>
    </recommendedName>
</protein>
<dbReference type="EMBL" id="LSRE01000002">
    <property type="protein sequence ID" value="KXP00921.1"/>
    <property type="molecule type" value="Genomic_DNA"/>
</dbReference>
<keyword evidence="5" id="KW-1185">Reference proteome</keyword>
<dbReference type="Gene3D" id="3.90.1750.20">
    <property type="entry name" value="Putative Large Serine Recombinase, Chain B, Domain 2"/>
    <property type="match status" value="1"/>
</dbReference>
<evidence type="ECO:0000256" key="1">
    <source>
        <dbReference type="ARBA" id="ARBA00023125"/>
    </source>
</evidence>